<protein>
    <recommendedName>
        <fullName evidence="2">Methyltransferase</fullName>
    </recommendedName>
</protein>
<accession>A0A6C0BAS9</accession>
<reference evidence="1" key="1">
    <citation type="journal article" date="2020" name="Nature">
        <title>Giant virus diversity and host interactions through global metagenomics.</title>
        <authorList>
            <person name="Schulz F."/>
            <person name="Roux S."/>
            <person name="Paez-Espino D."/>
            <person name="Jungbluth S."/>
            <person name="Walsh D.A."/>
            <person name="Denef V.J."/>
            <person name="McMahon K.D."/>
            <person name="Konstantinidis K.T."/>
            <person name="Eloe-Fadrosh E.A."/>
            <person name="Kyrpides N.C."/>
            <person name="Woyke T."/>
        </authorList>
    </citation>
    <scope>NUCLEOTIDE SEQUENCE</scope>
    <source>
        <strain evidence="1">GVMAG-M-3300010158-60</strain>
    </source>
</reference>
<name>A0A6C0BAS9_9ZZZZ</name>
<dbReference type="AlphaFoldDB" id="A0A6C0BAS9"/>
<dbReference type="Gene3D" id="3.40.50.150">
    <property type="entry name" value="Vaccinia Virus protein VP39"/>
    <property type="match status" value="1"/>
</dbReference>
<evidence type="ECO:0000313" key="1">
    <source>
        <dbReference type="EMBL" id="QHS89206.1"/>
    </source>
</evidence>
<proteinExistence type="predicted"/>
<dbReference type="InterPro" id="IPR029063">
    <property type="entry name" value="SAM-dependent_MTases_sf"/>
</dbReference>
<sequence length="175" mass="19713">MLLNPALFKLPHHEIKSYGVEALTYGSLNEKGLASVVSRLLLVRQIQGFDLGCGDGELIWHLGHLLPGSTWCGVEISEQRVALQTRDVSIWQGDMLEESFHNYNVLHADNLCLDEKTADALEEKIANEFRGLYISYRRATNMKFLRKAVLLDSVLTETTWSSCVLHYYSIGVTPS</sequence>
<dbReference type="SUPFAM" id="SSF53335">
    <property type="entry name" value="S-adenosyl-L-methionine-dependent methyltransferases"/>
    <property type="match status" value="1"/>
</dbReference>
<dbReference type="EMBL" id="MN739107">
    <property type="protein sequence ID" value="QHS89206.1"/>
    <property type="molecule type" value="Genomic_DNA"/>
</dbReference>
<organism evidence="1">
    <name type="scientific">viral metagenome</name>
    <dbReference type="NCBI Taxonomy" id="1070528"/>
    <lineage>
        <taxon>unclassified sequences</taxon>
        <taxon>metagenomes</taxon>
        <taxon>organismal metagenomes</taxon>
    </lineage>
</organism>
<evidence type="ECO:0008006" key="2">
    <source>
        <dbReference type="Google" id="ProtNLM"/>
    </source>
</evidence>